<dbReference type="GO" id="GO:0016874">
    <property type="term" value="F:ligase activity"/>
    <property type="evidence" value="ECO:0007669"/>
    <property type="project" value="UniProtKB-KW"/>
</dbReference>
<dbReference type="InterPro" id="IPR036736">
    <property type="entry name" value="ACP-like_sf"/>
</dbReference>
<dbReference type="Pfam" id="PF00668">
    <property type="entry name" value="Condensation"/>
    <property type="match status" value="1"/>
</dbReference>
<evidence type="ECO:0000313" key="4">
    <source>
        <dbReference type="EMBL" id="RLL95274.1"/>
    </source>
</evidence>
<evidence type="ECO:0000256" key="1">
    <source>
        <dbReference type="ARBA" id="ARBA00022598"/>
    </source>
</evidence>
<evidence type="ECO:0000256" key="2">
    <source>
        <dbReference type="ARBA" id="ARBA00029454"/>
    </source>
</evidence>
<evidence type="ECO:0000313" key="5">
    <source>
        <dbReference type="Proteomes" id="UP000215289"/>
    </source>
</evidence>
<dbReference type="EMBL" id="NIDN02000160">
    <property type="protein sequence ID" value="RLL95274.1"/>
    <property type="molecule type" value="Genomic_DNA"/>
</dbReference>
<dbReference type="GO" id="GO:0005737">
    <property type="term" value="C:cytoplasm"/>
    <property type="evidence" value="ECO:0007669"/>
    <property type="project" value="TreeGrafter"/>
</dbReference>
<dbReference type="GO" id="GO:0031177">
    <property type="term" value="F:phosphopantetheine binding"/>
    <property type="evidence" value="ECO:0007669"/>
    <property type="project" value="TreeGrafter"/>
</dbReference>
<proteinExistence type="inferred from homology"/>
<keyword evidence="5" id="KW-1185">Reference proteome</keyword>
<sequence>MAQRVQQLTAESQVFQHAPLKDVQKALRQEHGMNAASLFDTLFVFQKSADLTTVALDEQQIWRPFETDGYAAQAEHKLNFEVDHGREAIVVSASCDGRYMCQQALDEFMMDFCTAFQDIVDHPTRCATAAPEPLGGLPLRLSRTKEAERGDSESDAPAHELIVRDVLAEVAGVPVDSIMPSTSIYNIGLDSLSAIRIASICRSRGLKASVADVLQGNTLRGISSRIVSTVEERIQTQEPLIENYDAVEKAVLQRLGLSKDAVETILPCLSGQLYHLASWLKSGRTLFEPAWSYYSTERIDSAKLDKAWDQLRQRHPILRTCFAATSPSMAVQVVLKQAPQNAEIFKVIDSPTCIEEAAKIQARQEGLNPSSLFVPPVRLRLLKASDKDGIQIFINHAAYDAWTMPMFVSELAKLYCGQSVESTPDFPSFVHHATRSLREVDEETYWSSQLSSSVPTIIMPKDKELRLPRQSFVGVWEKVKNLSQLERTCRSVGLSLQSVVLLAVSRCLARMTGVQTPTIGLYQTGRSASFNNIERLSGPCLNVTPFTFPAPGAERSALDEVQAIQTSLAERVLYEQSCLRDILLKWASTRGREPLFNTWVNLLWMHQPSARGDPDLFQPLRIGVPTDFIPDAPLPEQSGETTSVSALDTSYLPDENLYIDIGPDPGTDTIGFGVRVEGGVLTEEEVREMVEDVSGEIEGIMAAIQ</sequence>
<protein>
    <submittedName>
        <fullName evidence="4">Non-ribosomal peptide synthetase</fullName>
    </submittedName>
</protein>
<dbReference type="Gene3D" id="3.30.559.30">
    <property type="entry name" value="Nonribosomal peptide synthetase, condensation domain"/>
    <property type="match status" value="2"/>
</dbReference>
<organism evidence="4 5">
    <name type="scientific">Aspergillus turcosus</name>
    <dbReference type="NCBI Taxonomy" id="1245748"/>
    <lineage>
        <taxon>Eukaryota</taxon>
        <taxon>Fungi</taxon>
        <taxon>Dikarya</taxon>
        <taxon>Ascomycota</taxon>
        <taxon>Pezizomycotina</taxon>
        <taxon>Eurotiomycetes</taxon>
        <taxon>Eurotiomycetidae</taxon>
        <taxon>Eurotiales</taxon>
        <taxon>Aspergillaceae</taxon>
        <taxon>Aspergillus</taxon>
        <taxon>Aspergillus subgen. Fumigati</taxon>
    </lineage>
</organism>
<gene>
    <name evidence="4" type="primary">NRPS2</name>
    <name evidence="4" type="ORF">CFD26_103001</name>
</gene>
<dbReference type="PANTHER" id="PTHR45527">
    <property type="entry name" value="NONRIBOSOMAL PEPTIDE SYNTHETASE"/>
    <property type="match status" value="1"/>
</dbReference>
<dbReference type="InterPro" id="IPR009081">
    <property type="entry name" value="PP-bd_ACP"/>
</dbReference>
<dbReference type="Gene3D" id="3.30.559.10">
    <property type="entry name" value="Chloramphenicol acetyltransferase-like domain"/>
    <property type="match status" value="1"/>
</dbReference>
<dbReference type="PANTHER" id="PTHR45527:SF1">
    <property type="entry name" value="FATTY ACID SYNTHASE"/>
    <property type="match status" value="1"/>
</dbReference>
<dbReference type="FunFam" id="1.10.1200.10:FF:000018">
    <property type="entry name" value="Nonribosomal siderophore peptide synthase SidC"/>
    <property type="match status" value="1"/>
</dbReference>
<dbReference type="Gene3D" id="1.10.1200.10">
    <property type="entry name" value="ACP-like"/>
    <property type="match status" value="1"/>
</dbReference>
<dbReference type="SUPFAM" id="SSF47336">
    <property type="entry name" value="ACP-like"/>
    <property type="match status" value="1"/>
</dbReference>
<reference evidence="4 5" key="1">
    <citation type="submission" date="2018-08" db="EMBL/GenBank/DDBJ databases">
        <title>Draft genome sequences of two Aspergillus turcosus clinical strains isolated from bronchoalveolar lavage fluid: one azole-susceptible and the other azole-resistant.</title>
        <authorList>
            <person name="Parent-Michaud M."/>
            <person name="Dufresne P.J."/>
            <person name="Fournier E."/>
            <person name="Martineau C."/>
            <person name="Moreira S."/>
            <person name="Perkins V."/>
            <person name="De Repentigny L."/>
            <person name="Dufresne S.F."/>
        </authorList>
    </citation>
    <scope>NUCLEOTIDE SEQUENCE [LARGE SCALE GENOMIC DNA]</scope>
    <source>
        <strain evidence="4">HMR AF 1038</strain>
    </source>
</reference>
<name>A0A421CZM3_9EURO</name>
<dbReference type="GO" id="GO:0043041">
    <property type="term" value="P:amino acid activation for nonribosomal peptide biosynthetic process"/>
    <property type="evidence" value="ECO:0007669"/>
    <property type="project" value="TreeGrafter"/>
</dbReference>
<dbReference type="STRING" id="1245748.A0A421CZM3"/>
<dbReference type="InterPro" id="IPR023213">
    <property type="entry name" value="CAT-like_dom_sf"/>
</dbReference>
<dbReference type="Proteomes" id="UP000215289">
    <property type="component" value="Unassembled WGS sequence"/>
</dbReference>
<dbReference type="OrthoDB" id="416786at2759"/>
<dbReference type="AlphaFoldDB" id="A0A421CZM3"/>
<dbReference type="GO" id="GO:0044550">
    <property type="term" value="P:secondary metabolite biosynthetic process"/>
    <property type="evidence" value="ECO:0007669"/>
    <property type="project" value="TreeGrafter"/>
</dbReference>
<accession>A0A421CZM3</accession>
<dbReference type="FunFam" id="3.30.559.30:FF:000015">
    <property type="entry name" value="Nonribosomal siderophore peptide synthase SidC"/>
    <property type="match status" value="1"/>
</dbReference>
<evidence type="ECO:0000259" key="3">
    <source>
        <dbReference type="PROSITE" id="PS50075"/>
    </source>
</evidence>
<dbReference type="InterPro" id="IPR001242">
    <property type="entry name" value="Condensation_dom"/>
</dbReference>
<keyword evidence="1" id="KW-0436">Ligase</keyword>
<dbReference type="SUPFAM" id="SSF52777">
    <property type="entry name" value="CoA-dependent acyltransferases"/>
    <property type="match status" value="3"/>
</dbReference>
<comment type="similarity">
    <text evidence="2">Belongs to the NRP synthetase family.</text>
</comment>
<dbReference type="Pfam" id="PF00550">
    <property type="entry name" value="PP-binding"/>
    <property type="match status" value="1"/>
</dbReference>
<comment type="caution">
    <text evidence="4">The sequence shown here is derived from an EMBL/GenBank/DDBJ whole genome shotgun (WGS) entry which is preliminary data.</text>
</comment>
<dbReference type="FunFam" id="3.30.559.10:FF:000038">
    <property type="entry name" value="Nonribosomal siderophore peptide synthase SidC"/>
    <property type="match status" value="1"/>
</dbReference>
<feature type="domain" description="Carrier" evidence="3">
    <location>
        <begin position="157"/>
        <end position="230"/>
    </location>
</feature>
<dbReference type="PROSITE" id="PS50075">
    <property type="entry name" value="CARRIER"/>
    <property type="match status" value="1"/>
</dbReference>